<evidence type="ECO:0000256" key="1">
    <source>
        <dbReference type="SAM" id="MobiDB-lite"/>
    </source>
</evidence>
<feature type="compositionally biased region" description="Basic and acidic residues" evidence="1">
    <location>
        <begin position="13"/>
        <end position="37"/>
    </location>
</feature>
<protein>
    <submittedName>
        <fullName evidence="3">Chromo domain-containing protein</fullName>
    </submittedName>
</protein>
<feature type="region of interest" description="Disordered" evidence="1">
    <location>
        <begin position="254"/>
        <end position="277"/>
    </location>
</feature>
<feature type="region of interest" description="Disordered" evidence="1">
    <location>
        <begin position="1"/>
        <end position="83"/>
    </location>
</feature>
<keyword evidence="2" id="KW-1185">Reference proteome</keyword>
<dbReference type="AlphaFoldDB" id="A0A1I7TXZ1"/>
<organism evidence="2 3">
    <name type="scientific">Caenorhabditis tropicalis</name>
    <dbReference type="NCBI Taxonomy" id="1561998"/>
    <lineage>
        <taxon>Eukaryota</taxon>
        <taxon>Metazoa</taxon>
        <taxon>Ecdysozoa</taxon>
        <taxon>Nematoda</taxon>
        <taxon>Chromadorea</taxon>
        <taxon>Rhabditida</taxon>
        <taxon>Rhabditina</taxon>
        <taxon>Rhabditomorpha</taxon>
        <taxon>Rhabditoidea</taxon>
        <taxon>Rhabditidae</taxon>
        <taxon>Peloderinae</taxon>
        <taxon>Caenorhabditis</taxon>
    </lineage>
</organism>
<reference evidence="3" key="1">
    <citation type="submission" date="2016-11" db="UniProtKB">
        <authorList>
            <consortium name="WormBaseParasite"/>
        </authorList>
    </citation>
    <scope>IDENTIFICATION</scope>
</reference>
<name>A0A1I7TXZ1_9PELO</name>
<dbReference type="WBParaSite" id="Csp11.Scaffold629.g12915.t1">
    <property type="protein sequence ID" value="Csp11.Scaffold629.g12915.t1"/>
    <property type="gene ID" value="Csp11.Scaffold629.g12915"/>
</dbReference>
<dbReference type="Proteomes" id="UP000095282">
    <property type="component" value="Unplaced"/>
</dbReference>
<sequence length="277" mass="32264">MTKRPATESIDDTVTKKTDGQASKEEEKTEKVAKEESSSQDTAPEEKSDGQASKEEEKTEKVATEESSSQDTAPETEEERKYREWRAEAEEFYKRSGQEVPRTEYIHSHRYEDGNLEFTAKYTGFSLQKKCWTNADFIDDEYTISALRKYYLNLKQDREENNDHSLDKGFNVMAEMFEEGLNAEVKKSSSSKSLDNWLSTWEIPKEDYSSSESSSPGEIKQMTFVDALNMGIINPIVFPNNQYNFKKSKRFNRKRDREIDSNEIDQSDPRLHRRMSR</sequence>
<evidence type="ECO:0000313" key="2">
    <source>
        <dbReference type="Proteomes" id="UP000095282"/>
    </source>
</evidence>
<feature type="compositionally biased region" description="Basic and acidic residues" evidence="1">
    <location>
        <begin position="44"/>
        <end position="64"/>
    </location>
</feature>
<accession>A0A1I7TXZ1</accession>
<evidence type="ECO:0000313" key="3">
    <source>
        <dbReference type="WBParaSite" id="Csp11.Scaffold629.g12915.t1"/>
    </source>
</evidence>
<proteinExistence type="predicted"/>